<evidence type="ECO:0000259" key="3">
    <source>
        <dbReference type="Pfam" id="PF12804"/>
    </source>
</evidence>
<reference evidence="4 5" key="1">
    <citation type="submission" date="2014-09" db="EMBL/GenBank/DDBJ databases">
        <authorList>
            <person name="Hornung B.V."/>
        </authorList>
    </citation>
    <scope>NUCLEOTIDE SEQUENCE [LARGE SCALE GENOMIC DNA]</scope>
    <source>
        <strain evidence="4 5">FRIFI</strain>
    </source>
</reference>
<dbReference type="GO" id="GO:0016787">
    <property type="term" value="F:hydrolase activity"/>
    <property type="evidence" value="ECO:0007669"/>
    <property type="project" value="UniProtKB-KW"/>
</dbReference>
<dbReference type="GO" id="GO:0016779">
    <property type="term" value="F:nucleotidyltransferase activity"/>
    <property type="evidence" value="ECO:0007669"/>
    <property type="project" value="UniProtKB-KW"/>
</dbReference>
<keyword evidence="5" id="KW-1185">Reference proteome</keyword>
<organism evidence="4 5">
    <name type="scientific">Romboutsia hominis</name>
    <dbReference type="NCBI Taxonomy" id="1507512"/>
    <lineage>
        <taxon>Bacteria</taxon>
        <taxon>Bacillati</taxon>
        <taxon>Bacillota</taxon>
        <taxon>Clostridia</taxon>
        <taxon>Peptostreptococcales</taxon>
        <taxon>Peptostreptococcaceae</taxon>
        <taxon>Romboutsia</taxon>
    </lineage>
</organism>
<accession>A0A2P2BPI8</accession>
<evidence type="ECO:0000313" key="4">
    <source>
        <dbReference type="EMBL" id="CEI72251.1"/>
    </source>
</evidence>
<dbReference type="Pfam" id="PF12804">
    <property type="entry name" value="NTP_transf_3"/>
    <property type="match status" value="1"/>
</dbReference>
<protein>
    <submittedName>
        <fullName evidence="4">HAD super hydrolase/phosphatase</fullName>
    </submittedName>
</protein>
<dbReference type="RefSeq" id="WP_166504992.1">
    <property type="nucleotide sequence ID" value="NZ_JAKNTL010000007.1"/>
</dbReference>
<keyword evidence="2" id="KW-0548">Nucleotidyltransferase</keyword>
<sequence>MSVSKTIIISCAGMGTRLGLNTNKSLIDIDGKPLIIRQLECLDKFDDIRIVVGYQAQEVIDVVCSYRKDITFVFNHDYTNTKTAASLSLGKKHSNEMIISLDGDVLFKPEDLERFILEDDEEAIGVCSPYTNEPVYIDTEFIDGTEHAVSFSRQHGKYEWTGLFKIYAHKLNSGNDHVYKMITPNLPLKVVHVNLKEIDNMNEYKKALDWYKNGYK</sequence>
<evidence type="ECO:0000313" key="5">
    <source>
        <dbReference type="Proteomes" id="UP000245695"/>
    </source>
</evidence>
<keyword evidence="4" id="KW-0378">Hydrolase</keyword>
<dbReference type="PANTHER" id="PTHR43584:SF8">
    <property type="entry name" value="N-ACETYLMURAMATE ALPHA-1-PHOSPHATE URIDYLYLTRANSFERASE"/>
    <property type="match status" value="1"/>
</dbReference>
<name>A0A2P2BPI8_9FIRM</name>
<dbReference type="InterPro" id="IPR029044">
    <property type="entry name" value="Nucleotide-diphossugar_trans"/>
</dbReference>
<dbReference type="SUPFAM" id="SSF53448">
    <property type="entry name" value="Nucleotide-diphospho-sugar transferases"/>
    <property type="match status" value="1"/>
</dbReference>
<dbReference type="AlphaFoldDB" id="A0A2P2BPI8"/>
<dbReference type="KEGG" id="rhom:FRIFI_0705"/>
<dbReference type="Gene3D" id="3.90.550.10">
    <property type="entry name" value="Spore Coat Polysaccharide Biosynthesis Protein SpsA, Chain A"/>
    <property type="match status" value="1"/>
</dbReference>
<dbReference type="Proteomes" id="UP000245695">
    <property type="component" value="Chromosome 1"/>
</dbReference>
<evidence type="ECO:0000256" key="2">
    <source>
        <dbReference type="ARBA" id="ARBA00022695"/>
    </source>
</evidence>
<evidence type="ECO:0000256" key="1">
    <source>
        <dbReference type="ARBA" id="ARBA00022679"/>
    </source>
</evidence>
<feature type="domain" description="MobA-like NTP transferase" evidence="3">
    <location>
        <begin position="8"/>
        <end position="146"/>
    </location>
</feature>
<dbReference type="InterPro" id="IPR025877">
    <property type="entry name" value="MobA-like_NTP_Trfase"/>
</dbReference>
<dbReference type="EMBL" id="LN650648">
    <property type="protein sequence ID" value="CEI72251.1"/>
    <property type="molecule type" value="Genomic_DNA"/>
</dbReference>
<gene>
    <name evidence="4" type="ORF">FRIFI_0705</name>
</gene>
<dbReference type="PANTHER" id="PTHR43584">
    <property type="entry name" value="NUCLEOTIDYL TRANSFERASE"/>
    <property type="match status" value="1"/>
</dbReference>
<keyword evidence="1" id="KW-0808">Transferase</keyword>
<proteinExistence type="predicted"/>
<dbReference type="InterPro" id="IPR050065">
    <property type="entry name" value="GlmU-like"/>
</dbReference>